<dbReference type="EMBL" id="LR797191">
    <property type="protein sequence ID" value="CAB4192519.1"/>
    <property type="molecule type" value="Genomic_DNA"/>
</dbReference>
<dbReference type="EMBL" id="LR797134">
    <property type="protein sequence ID" value="CAB4189443.1"/>
    <property type="molecule type" value="Genomic_DNA"/>
</dbReference>
<evidence type="ECO:0000313" key="2">
    <source>
        <dbReference type="EMBL" id="CAB4179130.1"/>
    </source>
</evidence>
<evidence type="ECO:0000313" key="3">
    <source>
        <dbReference type="EMBL" id="CAB4189443.1"/>
    </source>
</evidence>
<evidence type="ECO:0000313" key="4">
    <source>
        <dbReference type="EMBL" id="CAB4192519.1"/>
    </source>
</evidence>
<protein>
    <submittedName>
        <fullName evidence="4">Uncharacterized protein</fullName>
    </submittedName>
</protein>
<accession>A0A6J5R6I9</accession>
<gene>
    <name evidence="2" type="ORF">UFOVP1028_39</name>
    <name evidence="3" type="ORF">UFOVP1187_26</name>
    <name evidence="4" type="ORF">UFOVP1235_43</name>
    <name evidence="5" type="ORF">UFOVP1488_26</name>
    <name evidence="1" type="ORF">UFOVP960_4</name>
</gene>
<evidence type="ECO:0000313" key="5">
    <source>
        <dbReference type="EMBL" id="CAB4215865.1"/>
    </source>
</evidence>
<dbReference type="EMBL" id="LR796973">
    <property type="protein sequence ID" value="CAB4179130.1"/>
    <property type="molecule type" value="Genomic_DNA"/>
</dbReference>
<dbReference type="EMBL" id="LR797432">
    <property type="protein sequence ID" value="CAB4215865.1"/>
    <property type="molecule type" value="Genomic_DNA"/>
</dbReference>
<sequence length="35" mass="3932">MHRYPGSYTIAGLLNEDAYTMLQHLALLDPDIGKL</sequence>
<dbReference type="EMBL" id="LR796913">
    <property type="protein sequence ID" value="CAB4173641.1"/>
    <property type="molecule type" value="Genomic_DNA"/>
</dbReference>
<proteinExistence type="predicted"/>
<name>A0A6J5R6I9_9CAUD</name>
<organism evidence="4">
    <name type="scientific">uncultured Caudovirales phage</name>
    <dbReference type="NCBI Taxonomy" id="2100421"/>
    <lineage>
        <taxon>Viruses</taxon>
        <taxon>Duplodnaviria</taxon>
        <taxon>Heunggongvirae</taxon>
        <taxon>Uroviricota</taxon>
        <taxon>Caudoviricetes</taxon>
        <taxon>Peduoviridae</taxon>
        <taxon>Maltschvirus</taxon>
        <taxon>Maltschvirus maltsch</taxon>
    </lineage>
</organism>
<reference evidence="4" key="1">
    <citation type="submission" date="2020-05" db="EMBL/GenBank/DDBJ databases">
        <authorList>
            <person name="Chiriac C."/>
            <person name="Salcher M."/>
            <person name="Ghai R."/>
            <person name="Kavagutti S V."/>
        </authorList>
    </citation>
    <scope>NUCLEOTIDE SEQUENCE</scope>
</reference>
<evidence type="ECO:0000313" key="1">
    <source>
        <dbReference type="EMBL" id="CAB4173641.1"/>
    </source>
</evidence>